<dbReference type="Pfam" id="PF13181">
    <property type="entry name" value="TPR_8"/>
    <property type="match status" value="1"/>
</dbReference>
<dbReference type="InterPro" id="IPR019734">
    <property type="entry name" value="TPR_rpt"/>
</dbReference>
<gene>
    <name evidence="1" type="ORF">LDC_03321</name>
</gene>
<name>F8UHH9_9ZZZZ</name>
<sequence>MQAYKGVVDRYPHLANVIYPKVGDLFFKNGNFDDALLYYKKSMEVVPHKDTAEIQFKIGETLQSQSRIQESIEEYLKVAYLYSENKDFAVKALLRVAKIYEDSDNFQEAQAVYRKLVSWEAPESKYAQERIDEILKNEKLEKAVK</sequence>
<evidence type="ECO:0000313" key="1">
    <source>
        <dbReference type="EMBL" id="AEI30486.1"/>
    </source>
</evidence>
<accession>F8UHH9</accession>
<dbReference type="PROSITE" id="PS50005">
    <property type="entry name" value="TPR"/>
    <property type="match status" value="1"/>
</dbReference>
<dbReference type="EMBL" id="JF805176">
    <property type="protein sequence ID" value="AEI30486.1"/>
    <property type="molecule type" value="Genomic_DNA"/>
</dbReference>
<proteinExistence type="predicted"/>
<organism evidence="1">
    <name type="scientific">uncultured microorganism</name>
    <dbReference type="NCBI Taxonomy" id="358574"/>
    <lineage>
        <taxon>unclassified sequences</taxon>
        <taxon>environmental samples</taxon>
    </lineage>
</organism>
<dbReference type="SMART" id="SM00028">
    <property type="entry name" value="TPR"/>
    <property type="match status" value="3"/>
</dbReference>
<dbReference type="InterPro" id="IPR011990">
    <property type="entry name" value="TPR-like_helical_dom_sf"/>
</dbReference>
<dbReference type="SUPFAM" id="SSF48452">
    <property type="entry name" value="TPR-like"/>
    <property type="match status" value="1"/>
</dbReference>
<dbReference type="AlphaFoldDB" id="F8UHH9"/>
<protein>
    <submittedName>
        <fullName evidence="1">TPR repeat-containing protein</fullName>
    </submittedName>
</protein>
<dbReference type="Gene3D" id="1.25.40.10">
    <property type="entry name" value="Tetratricopeptide repeat domain"/>
    <property type="match status" value="1"/>
</dbReference>
<reference evidence="1" key="1">
    <citation type="submission" date="2011-04" db="EMBL/GenBank/DDBJ databases">
        <title>Taxonomic and functional metagenomic profiling of the microbial community in the anoxic sediment of a brackish shallow lake (Laguna de Carrizo Central Spain).</title>
        <authorList>
            <consortium name="CONSOLIDER consortium CSD2007-00005"/>
            <person name="Guazzaroni M.-E."/>
            <person name="Richter M."/>
            <person name="Garcia-Salamanca A."/>
            <person name="Yarza P."/>
            <person name="Ferrer M."/>
        </authorList>
    </citation>
    <scope>NUCLEOTIDE SEQUENCE</scope>
</reference>